<dbReference type="InterPro" id="IPR047928">
    <property type="entry name" value="Perm_prefix_1"/>
</dbReference>
<keyword evidence="2" id="KW-0812">Transmembrane</keyword>
<organism evidence="3 4">
    <name type="scientific">Clostridium gelidum</name>
    <dbReference type="NCBI Taxonomy" id="704125"/>
    <lineage>
        <taxon>Bacteria</taxon>
        <taxon>Bacillati</taxon>
        <taxon>Bacillota</taxon>
        <taxon>Clostridia</taxon>
        <taxon>Eubacteriales</taxon>
        <taxon>Clostridiaceae</taxon>
        <taxon>Clostridium</taxon>
    </lineage>
</organism>
<accession>A0ABN6J2P6</accession>
<evidence type="ECO:0000313" key="3">
    <source>
        <dbReference type="EMBL" id="BCZ48522.1"/>
    </source>
</evidence>
<evidence type="ECO:0000256" key="1">
    <source>
        <dbReference type="SAM" id="Coils"/>
    </source>
</evidence>
<evidence type="ECO:0000256" key="2">
    <source>
        <dbReference type="SAM" id="Phobius"/>
    </source>
</evidence>
<dbReference type="NCBIfam" id="NF038403">
    <property type="entry name" value="perm_prefix_1"/>
    <property type="match status" value="1"/>
</dbReference>
<dbReference type="Proteomes" id="UP000824633">
    <property type="component" value="Chromosome"/>
</dbReference>
<evidence type="ECO:0000313" key="4">
    <source>
        <dbReference type="Proteomes" id="UP000824633"/>
    </source>
</evidence>
<feature type="transmembrane region" description="Helical" evidence="2">
    <location>
        <begin position="82"/>
        <end position="102"/>
    </location>
</feature>
<proteinExistence type="predicted"/>
<feature type="transmembrane region" description="Helical" evidence="2">
    <location>
        <begin position="210"/>
        <end position="232"/>
    </location>
</feature>
<keyword evidence="1" id="KW-0175">Coiled coil</keyword>
<feature type="coiled-coil region" evidence="1">
    <location>
        <begin position="8"/>
        <end position="35"/>
    </location>
</feature>
<keyword evidence="2" id="KW-0472">Membrane</keyword>
<keyword evidence="4" id="KW-1185">Reference proteome</keyword>
<feature type="transmembrane region" description="Helical" evidence="2">
    <location>
        <begin position="239"/>
        <end position="259"/>
    </location>
</feature>
<name>A0ABN6J2P6_9CLOT</name>
<dbReference type="RefSeq" id="WP_224034780.1">
    <property type="nucleotide sequence ID" value="NZ_AP024849.1"/>
</dbReference>
<gene>
    <name evidence="3" type="ORF">psyc5s11_45890</name>
</gene>
<dbReference type="EMBL" id="AP024849">
    <property type="protein sequence ID" value="BCZ48522.1"/>
    <property type="molecule type" value="Genomic_DNA"/>
</dbReference>
<protein>
    <recommendedName>
        <fullName evidence="5">Cardiolipin synthase N-terminal domain-containing protein</fullName>
    </recommendedName>
</protein>
<sequence>MKRIETYIKSVYKNVQGNQNEIEDLKQDMRSHLLQTVEDLKNEGKTEEESIEIAISRFGERGQVENELSKVFKVQRKFAKTLLIISIVSLLLSAICYISYGITDDMFRLKIPDSLRTAVDYKLEAGKIISNEEVTQLLTKYKKQFRYVALYKQDNYSETPNILYPSNFSVEKVENDECTLTKYPTSFEGIVWKVKYGFDYNGFNFSIPIYLHYAVEILFVAYWLLFAIWCVINAHYKNNLSLVWIILFFTLNVVGYMIYVLDSMKSLRLKHA</sequence>
<reference evidence="4" key="1">
    <citation type="submission" date="2021-07" db="EMBL/GenBank/DDBJ databases">
        <title>Complete genome sequencing of a Clostridium isolate.</title>
        <authorList>
            <person name="Ueki A."/>
            <person name="Tonouchi A."/>
        </authorList>
    </citation>
    <scope>NUCLEOTIDE SEQUENCE [LARGE SCALE GENOMIC DNA]</scope>
    <source>
        <strain evidence="4">C5S11</strain>
    </source>
</reference>
<keyword evidence="2" id="KW-1133">Transmembrane helix</keyword>
<evidence type="ECO:0008006" key="5">
    <source>
        <dbReference type="Google" id="ProtNLM"/>
    </source>
</evidence>